<dbReference type="InterPro" id="IPR024654">
    <property type="entry name" value="Calcineurin-like_PHP_lpxH"/>
</dbReference>
<dbReference type="EMBL" id="JACATZ010000001">
    <property type="protein sequence ID" value="NWJ44538.1"/>
    <property type="molecule type" value="Genomic_DNA"/>
</dbReference>
<evidence type="ECO:0000313" key="5">
    <source>
        <dbReference type="EMBL" id="WJW66429.1"/>
    </source>
</evidence>
<evidence type="ECO:0000256" key="1">
    <source>
        <dbReference type="ARBA" id="ARBA00008950"/>
    </source>
</evidence>
<name>A0A8T7LRC0_9CHLR</name>
<dbReference type="Proteomes" id="UP000521676">
    <property type="component" value="Unassembled WGS sequence"/>
</dbReference>
<feature type="domain" description="Calcineurin-like phosphoesterase" evidence="3">
    <location>
        <begin position="163"/>
        <end position="324"/>
    </location>
</feature>
<proteinExistence type="inferred from homology"/>
<evidence type="ECO:0000313" key="4">
    <source>
        <dbReference type="EMBL" id="NWJ44538.1"/>
    </source>
</evidence>
<comment type="similarity">
    <text evidence="1">Belongs to the metallophosphoesterase superfamily. YfcE family.</text>
</comment>
<evidence type="ECO:0000259" key="3">
    <source>
        <dbReference type="Pfam" id="PF12850"/>
    </source>
</evidence>
<keyword evidence="7" id="KW-1185">Reference proteome</keyword>
<dbReference type="SUPFAM" id="SSF56300">
    <property type="entry name" value="Metallo-dependent phosphatases"/>
    <property type="match status" value="1"/>
</dbReference>
<dbReference type="RefSeq" id="WP_341468315.1">
    <property type="nucleotide sequence ID" value="NZ_CP128399.1"/>
</dbReference>
<organism evidence="4 6">
    <name type="scientific">Candidatus Chlorohelix allophototropha</name>
    <dbReference type="NCBI Taxonomy" id="3003348"/>
    <lineage>
        <taxon>Bacteria</taxon>
        <taxon>Bacillati</taxon>
        <taxon>Chloroflexota</taxon>
        <taxon>Chloroflexia</taxon>
        <taxon>Candidatus Chloroheliales</taxon>
        <taxon>Candidatus Chloroheliaceae</taxon>
        <taxon>Candidatus Chlorohelix</taxon>
    </lineage>
</organism>
<dbReference type="InterPro" id="IPR051158">
    <property type="entry name" value="Metallophosphoesterase_sf"/>
</dbReference>
<reference evidence="5" key="2">
    <citation type="journal article" date="2024" name="Nature">
        <title>Anoxygenic phototroph of the Chloroflexota uses a type I reaction centre.</title>
        <authorList>
            <person name="Tsuji J.M."/>
            <person name="Shaw N.A."/>
            <person name="Nagashima S."/>
            <person name="Venkiteswaran J.J."/>
            <person name="Schiff S.L."/>
            <person name="Watanabe T."/>
            <person name="Fukui M."/>
            <person name="Hanada S."/>
            <person name="Tank M."/>
            <person name="Neufeld J.D."/>
        </authorList>
    </citation>
    <scope>NUCLEOTIDE SEQUENCE</scope>
    <source>
        <strain evidence="5">L227-S17</strain>
    </source>
</reference>
<evidence type="ECO:0000313" key="7">
    <source>
        <dbReference type="Proteomes" id="UP001431572"/>
    </source>
</evidence>
<dbReference type="PANTHER" id="PTHR31302:SF0">
    <property type="entry name" value="TRANSMEMBRANE PROTEIN WITH METALLOPHOSPHOESTERASE DOMAIN"/>
    <property type="match status" value="1"/>
</dbReference>
<feature type="transmembrane region" description="Helical" evidence="2">
    <location>
        <begin position="82"/>
        <end position="105"/>
    </location>
</feature>
<dbReference type="Pfam" id="PF12850">
    <property type="entry name" value="Metallophos_2"/>
    <property type="match status" value="1"/>
</dbReference>
<feature type="transmembrane region" description="Helical" evidence="2">
    <location>
        <begin position="48"/>
        <end position="70"/>
    </location>
</feature>
<sequence length="395" mass="44169">MLGYVFGIFNSDPLVQLKLLIPFILLSIGFGLLGAIRLHRLHKESKRFIGHLVMATLSAYFVFTLLISLLNPTGTSYGAAQPVIIVFGVLYLLLFGFTLLLFSLLVKIKRLHQNWKFLTRAYYAGHLALLLLLGYGAYIEPFWLDTTYTTLPASSFAPGSPPLKIVLFSDLHMERWGRREDEALAAIRKLEPDLLLVSGDLINVDHYQPETYADMHRFFMNLQARYGVYAVGGSVDDIAETRAALQGTPVHFLNNEIARLEINDNKIEILGIPSHYRDDGQMLEDLSAELNPDAYKILLYHTPDLAKEKSLANINLYLAGHTHGGQIALPFVGAIFTASRYGTEYAAGLYKLANPGNTRLYVTRGLGFEGMNTPRIRLFARPEISALTLVPPNRL</sequence>
<evidence type="ECO:0000256" key="2">
    <source>
        <dbReference type="SAM" id="Phobius"/>
    </source>
</evidence>
<feature type="transmembrane region" description="Helical" evidence="2">
    <location>
        <begin position="19"/>
        <end position="36"/>
    </location>
</feature>
<protein>
    <submittedName>
        <fullName evidence="4">Metallophosphoesterase</fullName>
    </submittedName>
</protein>
<dbReference type="Gene3D" id="3.60.21.10">
    <property type="match status" value="1"/>
</dbReference>
<keyword evidence="2" id="KW-0812">Transmembrane</keyword>
<reference evidence="4 6" key="1">
    <citation type="submission" date="2020-06" db="EMBL/GenBank/DDBJ databases">
        <title>Anoxygenic phototrophic Chloroflexota member uses a Type I reaction center.</title>
        <authorList>
            <person name="Tsuji J.M."/>
            <person name="Shaw N.A."/>
            <person name="Nagashima S."/>
            <person name="Venkiteswaran J."/>
            <person name="Schiff S.L."/>
            <person name="Hanada S."/>
            <person name="Tank M."/>
            <person name="Neufeld J.D."/>
        </authorList>
    </citation>
    <scope>NUCLEOTIDE SEQUENCE [LARGE SCALE GENOMIC DNA]</scope>
    <source>
        <strain evidence="4">L227-S17</strain>
    </source>
</reference>
<dbReference type="Proteomes" id="UP001431572">
    <property type="component" value="Chromosome 1"/>
</dbReference>
<keyword evidence="2" id="KW-1133">Transmembrane helix</keyword>
<accession>A0A8T7LRC0</accession>
<gene>
    <name evidence="4" type="ORF">HXX08_01535</name>
    <name evidence="5" type="ORF">OZ401_002227</name>
</gene>
<dbReference type="EMBL" id="CP128399">
    <property type="protein sequence ID" value="WJW66429.1"/>
    <property type="molecule type" value="Genomic_DNA"/>
</dbReference>
<keyword evidence="2" id="KW-0472">Membrane</keyword>
<evidence type="ECO:0000313" key="6">
    <source>
        <dbReference type="Proteomes" id="UP000521676"/>
    </source>
</evidence>
<dbReference type="CDD" id="cd07385">
    <property type="entry name" value="MPP_YkuE_C"/>
    <property type="match status" value="1"/>
</dbReference>
<dbReference type="AlphaFoldDB" id="A0A8T7LRC0"/>
<dbReference type="InterPro" id="IPR029052">
    <property type="entry name" value="Metallo-depent_PP-like"/>
</dbReference>
<feature type="transmembrane region" description="Helical" evidence="2">
    <location>
        <begin position="117"/>
        <end position="138"/>
    </location>
</feature>
<dbReference type="PANTHER" id="PTHR31302">
    <property type="entry name" value="TRANSMEMBRANE PROTEIN WITH METALLOPHOSPHOESTERASE DOMAIN-RELATED"/>
    <property type="match status" value="1"/>
</dbReference>